<name>A0A1H0TGC1_9ACTN</name>
<dbReference type="InterPro" id="IPR023393">
    <property type="entry name" value="START-like_dom_sf"/>
</dbReference>
<dbReference type="CDD" id="cd07819">
    <property type="entry name" value="SRPBCC_2"/>
    <property type="match status" value="1"/>
</dbReference>
<gene>
    <name evidence="1" type="ORF">SAMN04487905_10555</name>
</gene>
<protein>
    <submittedName>
        <fullName evidence="1">Ribosome association toxin PasT (RatA) of the RatAB toxin-antitoxin module</fullName>
    </submittedName>
</protein>
<dbReference type="PANTHER" id="PTHR39683:SF4">
    <property type="entry name" value="COENZYME Q-BINDING PROTEIN COQ10 START DOMAIN-CONTAINING PROTEIN"/>
    <property type="match status" value="1"/>
</dbReference>
<keyword evidence="2" id="KW-1185">Reference proteome</keyword>
<dbReference type="Proteomes" id="UP000199497">
    <property type="component" value="Unassembled WGS sequence"/>
</dbReference>
<dbReference type="Gene3D" id="3.30.530.20">
    <property type="match status" value="1"/>
</dbReference>
<evidence type="ECO:0000313" key="1">
    <source>
        <dbReference type="EMBL" id="SDP53024.1"/>
    </source>
</evidence>
<proteinExistence type="predicted"/>
<dbReference type="RefSeq" id="WP_092600641.1">
    <property type="nucleotide sequence ID" value="NZ_FNJR01000005.1"/>
</dbReference>
<sequence>MVDQSTQSIVIEAPAAEIMTVIADFGAYPEWAEAVKETEVLSWTAEGTAERVRFVLDAGVVKDTYTLAYEWSTDGLSVSWTLVEGQVQKSQRGSYTLRPLEPGRTEVTYSLAVDLSVPMIGMFKRKAEKMIMDTALKELKRRVESAD</sequence>
<accession>A0A1H0TGC1</accession>
<dbReference type="SUPFAM" id="SSF55961">
    <property type="entry name" value="Bet v1-like"/>
    <property type="match status" value="1"/>
</dbReference>
<dbReference type="OrthoDB" id="5243015at2"/>
<evidence type="ECO:0000313" key="2">
    <source>
        <dbReference type="Proteomes" id="UP000199497"/>
    </source>
</evidence>
<dbReference type="AlphaFoldDB" id="A0A1H0TGC1"/>
<dbReference type="InterPro" id="IPR019587">
    <property type="entry name" value="Polyketide_cyclase/dehydratase"/>
</dbReference>
<organism evidence="1 2">
    <name type="scientific">Actinopolyspora xinjiangensis</name>
    <dbReference type="NCBI Taxonomy" id="405564"/>
    <lineage>
        <taxon>Bacteria</taxon>
        <taxon>Bacillati</taxon>
        <taxon>Actinomycetota</taxon>
        <taxon>Actinomycetes</taxon>
        <taxon>Actinopolysporales</taxon>
        <taxon>Actinopolysporaceae</taxon>
        <taxon>Actinopolyspora</taxon>
    </lineage>
</organism>
<dbReference type="STRING" id="405564.SAMN04487905_10555"/>
<dbReference type="EMBL" id="FNJR01000005">
    <property type="protein sequence ID" value="SDP53024.1"/>
    <property type="molecule type" value="Genomic_DNA"/>
</dbReference>
<dbReference type="PANTHER" id="PTHR39683">
    <property type="entry name" value="CONSERVED PROTEIN TB16.3"/>
    <property type="match status" value="1"/>
</dbReference>
<dbReference type="Pfam" id="PF10604">
    <property type="entry name" value="Polyketide_cyc2"/>
    <property type="match status" value="1"/>
</dbReference>
<reference evidence="2" key="1">
    <citation type="submission" date="2016-10" db="EMBL/GenBank/DDBJ databases">
        <authorList>
            <person name="Varghese N."/>
            <person name="Submissions S."/>
        </authorList>
    </citation>
    <scope>NUCLEOTIDE SEQUENCE [LARGE SCALE GENOMIC DNA]</scope>
    <source>
        <strain evidence="2">DSM 46732</strain>
    </source>
</reference>